<evidence type="ECO:0000313" key="2">
    <source>
        <dbReference type="EMBL" id="GAG92470.1"/>
    </source>
</evidence>
<feature type="transmembrane region" description="Helical" evidence="1">
    <location>
        <begin position="27"/>
        <end position="45"/>
    </location>
</feature>
<comment type="caution">
    <text evidence="2">The sequence shown here is derived from an EMBL/GenBank/DDBJ whole genome shotgun (WGS) entry which is preliminary data.</text>
</comment>
<organism evidence="2">
    <name type="scientific">marine sediment metagenome</name>
    <dbReference type="NCBI Taxonomy" id="412755"/>
    <lineage>
        <taxon>unclassified sequences</taxon>
        <taxon>metagenomes</taxon>
        <taxon>ecological metagenomes</taxon>
    </lineage>
</organism>
<reference evidence="2" key="1">
    <citation type="journal article" date="2014" name="Front. Microbiol.">
        <title>High frequency of phylogenetically diverse reductive dehalogenase-homologous genes in deep subseafloor sedimentary metagenomes.</title>
        <authorList>
            <person name="Kawai M."/>
            <person name="Futagami T."/>
            <person name="Toyoda A."/>
            <person name="Takaki Y."/>
            <person name="Nishi S."/>
            <person name="Hori S."/>
            <person name="Arai W."/>
            <person name="Tsubouchi T."/>
            <person name="Morono Y."/>
            <person name="Uchiyama I."/>
            <person name="Ito T."/>
            <person name="Fujiyama A."/>
            <person name="Inagaki F."/>
            <person name="Takami H."/>
        </authorList>
    </citation>
    <scope>NUCLEOTIDE SEQUENCE</scope>
    <source>
        <strain evidence="2">Expedition CK06-06</strain>
    </source>
</reference>
<keyword evidence="1" id="KW-1133">Transmembrane helix</keyword>
<dbReference type="EMBL" id="BART01020800">
    <property type="protein sequence ID" value="GAG92470.1"/>
    <property type="molecule type" value="Genomic_DNA"/>
</dbReference>
<protein>
    <submittedName>
        <fullName evidence="2">Uncharacterized protein</fullName>
    </submittedName>
</protein>
<gene>
    <name evidence="2" type="ORF">S01H4_38548</name>
</gene>
<feature type="non-terminal residue" evidence="2">
    <location>
        <position position="1"/>
    </location>
</feature>
<feature type="transmembrane region" description="Helical" evidence="1">
    <location>
        <begin position="73"/>
        <end position="92"/>
    </location>
</feature>
<name>X1BBU2_9ZZZZ</name>
<proteinExistence type="predicted"/>
<accession>X1BBU2</accession>
<keyword evidence="1" id="KW-0812">Transmembrane</keyword>
<evidence type="ECO:0000256" key="1">
    <source>
        <dbReference type="SAM" id="Phobius"/>
    </source>
</evidence>
<dbReference type="AlphaFoldDB" id="X1BBU2"/>
<keyword evidence="1" id="KW-0472">Membrane</keyword>
<sequence length="111" mass="12615">LYCLTMLFILKVSLLGRLGGINHICRAFFLSLVMVVLLLPWQLVFKGVPGVIFTPNELLSACAGETGGIFEDVLHYLRFTGYWVLVMLLLIFSQLRTGRWTKATLRRLEVI</sequence>